<keyword evidence="2 7" id="KW-0813">Transport</keyword>
<dbReference type="EMBL" id="CP139558">
    <property type="protein sequence ID" value="WPU93594.1"/>
    <property type="molecule type" value="Genomic_DNA"/>
</dbReference>
<dbReference type="PROSITE" id="PS00018">
    <property type="entry name" value="EF_HAND_1"/>
    <property type="match status" value="1"/>
</dbReference>
<keyword evidence="4 7" id="KW-0812">Transmembrane</keyword>
<evidence type="ECO:0000256" key="1">
    <source>
        <dbReference type="ARBA" id="ARBA00004571"/>
    </source>
</evidence>
<dbReference type="SUPFAM" id="SSF56935">
    <property type="entry name" value="Porins"/>
    <property type="match status" value="1"/>
</dbReference>
<dbReference type="Pfam" id="PF13715">
    <property type="entry name" value="CarbopepD_reg_2"/>
    <property type="match status" value="1"/>
</dbReference>
<dbReference type="InterPro" id="IPR036439">
    <property type="entry name" value="Dockerin_dom_sf"/>
</dbReference>
<evidence type="ECO:0000256" key="5">
    <source>
        <dbReference type="ARBA" id="ARBA00023136"/>
    </source>
</evidence>
<keyword evidence="6 7" id="KW-0998">Cell outer membrane</keyword>
<dbReference type="Gene3D" id="2.40.170.20">
    <property type="entry name" value="TonB-dependent receptor, beta-barrel domain"/>
    <property type="match status" value="1"/>
</dbReference>
<proteinExistence type="inferred from homology"/>
<dbReference type="RefSeq" id="WP_321562728.1">
    <property type="nucleotide sequence ID" value="NZ_CP139558.1"/>
</dbReference>
<dbReference type="InterPro" id="IPR037066">
    <property type="entry name" value="Plug_dom_sf"/>
</dbReference>
<feature type="chain" id="PRO_5046016734" evidence="8">
    <location>
        <begin position="25"/>
        <end position="1033"/>
    </location>
</feature>
<accession>A0ABZ0TLA3</accession>
<comment type="subcellular location">
    <subcellularLocation>
        <location evidence="1 7">Cell outer membrane</location>
        <topology evidence="1 7">Multi-pass membrane protein</topology>
    </subcellularLocation>
</comment>
<evidence type="ECO:0000256" key="8">
    <source>
        <dbReference type="SAM" id="SignalP"/>
    </source>
</evidence>
<dbReference type="Gene3D" id="2.170.130.10">
    <property type="entry name" value="TonB-dependent receptor, plug domain"/>
    <property type="match status" value="1"/>
</dbReference>
<organism evidence="10 11">
    <name type="scientific">Mucilaginibacter sabulilitoris</name>
    <dbReference type="NCBI Taxonomy" id="1173583"/>
    <lineage>
        <taxon>Bacteria</taxon>
        <taxon>Pseudomonadati</taxon>
        <taxon>Bacteroidota</taxon>
        <taxon>Sphingobacteriia</taxon>
        <taxon>Sphingobacteriales</taxon>
        <taxon>Sphingobacteriaceae</taxon>
        <taxon>Mucilaginibacter</taxon>
    </lineage>
</organism>
<comment type="similarity">
    <text evidence="7">Belongs to the TonB-dependent receptor family.</text>
</comment>
<evidence type="ECO:0000256" key="4">
    <source>
        <dbReference type="ARBA" id="ARBA00022692"/>
    </source>
</evidence>
<feature type="domain" description="TonB-dependent receptor plug" evidence="9">
    <location>
        <begin position="143"/>
        <end position="249"/>
    </location>
</feature>
<evidence type="ECO:0000313" key="11">
    <source>
        <dbReference type="Proteomes" id="UP001324380"/>
    </source>
</evidence>
<evidence type="ECO:0000259" key="9">
    <source>
        <dbReference type="Pfam" id="PF07715"/>
    </source>
</evidence>
<dbReference type="NCBIfam" id="TIGR04057">
    <property type="entry name" value="SusC_RagA_signa"/>
    <property type="match status" value="1"/>
</dbReference>
<dbReference type="InterPro" id="IPR036942">
    <property type="entry name" value="Beta-barrel_TonB_sf"/>
</dbReference>
<evidence type="ECO:0000256" key="3">
    <source>
        <dbReference type="ARBA" id="ARBA00022452"/>
    </source>
</evidence>
<evidence type="ECO:0000256" key="2">
    <source>
        <dbReference type="ARBA" id="ARBA00022448"/>
    </source>
</evidence>
<dbReference type="InterPro" id="IPR012910">
    <property type="entry name" value="Plug_dom"/>
</dbReference>
<dbReference type="PROSITE" id="PS00448">
    <property type="entry name" value="CLOS_CELLULOSOME_RPT"/>
    <property type="match status" value="1"/>
</dbReference>
<dbReference type="InterPro" id="IPR039426">
    <property type="entry name" value="TonB-dep_rcpt-like"/>
</dbReference>
<dbReference type="Gene3D" id="1.10.1330.10">
    <property type="entry name" value="Dockerin domain"/>
    <property type="match status" value="1"/>
</dbReference>
<evidence type="ECO:0000256" key="6">
    <source>
        <dbReference type="ARBA" id="ARBA00023237"/>
    </source>
</evidence>
<keyword evidence="8" id="KW-0732">Signal</keyword>
<gene>
    <name evidence="10" type="ORF">SNE25_30205</name>
</gene>
<evidence type="ECO:0000256" key="7">
    <source>
        <dbReference type="PROSITE-ProRule" id="PRU01360"/>
    </source>
</evidence>
<evidence type="ECO:0000313" key="10">
    <source>
        <dbReference type="EMBL" id="WPU93594.1"/>
    </source>
</evidence>
<feature type="signal peptide" evidence="8">
    <location>
        <begin position="1"/>
        <end position="24"/>
    </location>
</feature>
<protein>
    <submittedName>
        <fullName evidence="10">TonB-dependent receptor</fullName>
    </submittedName>
</protein>
<dbReference type="Pfam" id="PF07715">
    <property type="entry name" value="Plug"/>
    <property type="match status" value="1"/>
</dbReference>
<dbReference type="PROSITE" id="PS52016">
    <property type="entry name" value="TONB_DEPENDENT_REC_3"/>
    <property type="match status" value="1"/>
</dbReference>
<sequence length="1033" mass="110954">MRKLQLTMCLCLLLYGFITPKGNAQILASNLSRKKEINIPGKEQASPINAAVTISGRVTDNTGAPMPGVNVALKGTTLGTVTDANGKYSLNVPDQTGTLVFSFVGYISQEVAIGNNTAINVKLEESSKSLNEVVVIGYGTQRKSDLTGALTSVSTKDFAQQPVTRVDQVLSGRAAGVQVTNASGAPGANVRIRVRGSNSVLGNNDPLYVIDGFVGADFSILNPNDIESIQVLKDAASTAIYGSRGANGVIIVTTKKGSGSGFKISYEAQGSRSEVVKRWDVLNAFDYATTANERSVALGTSPIFTQDQVDQFRNNKGTDWQNLVFRRATGQQHQLTLSGGGEKTTYLISANYLDQDGVINNTGFKKYTIRSNVSSKPTDDFSLRLNFTGSRIENHNIGLQSGTGNALVEALSWAPTTPAYDATGHYTSQDPTGSVAINPLALLYDLNNDDNRNIANVIGGANYKLPIKGLAIDLQYGVNYTGVQDASWGGIYLTRGNPFANRSTSDQVTLQSTSSLNYNRTFNKYHNISAVVVFETQKYVQNDFSAAGNTLFFPDLGYYNLSLANSYAVGAGYSKSSLLSYLGRVNYSYKDKYLLSFAVRRDGSSKFADGNKYSTFPSVGAGYNLAEEDFIKGMNVFSNLKLRASWGMTGSQAIGPYATLSTYNTGTPAAFNNAGVLYGIQLGNPGNTHLKWETTKQTDVGLEMGVLDGRVTLEGDYFVKNTTDLLLNQALPAYVGGGTETKNVGEVQNKGFEITLTANLLKTTGFSWTSNFNVAVVKNKVASLGGVAPRILTGTGVGGGMSTTNEFVLQPGYSLGSYWGLKYLGTWKPADAQEAAKYNEKPGDSRYADLNNDGQINADDFTIIGKGIPTTTAGWNNTFTYKGFTLNVFFQGVLGVDKLNYTRAVALSGSGDARQYILSEIKDRYIPGENQTSNIPAFSSTNVVITQSSRFIENGSYVRLKNLSLAYTFPKVVNNRGAIKVFVSGTNLATITKYKGLDPEANNIGSGTDTAQGIDYGAYPNSRVYTLGVNLSY</sequence>
<keyword evidence="10" id="KW-0675">Receptor</keyword>
<dbReference type="NCBIfam" id="TIGR04056">
    <property type="entry name" value="OMP_RagA_SusC"/>
    <property type="match status" value="1"/>
</dbReference>
<dbReference type="InterPro" id="IPR018247">
    <property type="entry name" value="EF_Hand_1_Ca_BS"/>
</dbReference>
<dbReference type="InterPro" id="IPR023996">
    <property type="entry name" value="TonB-dep_OMP_SusC/RagA"/>
</dbReference>
<dbReference type="Proteomes" id="UP001324380">
    <property type="component" value="Chromosome"/>
</dbReference>
<dbReference type="InterPro" id="IPR023997">
    <property type="entry name" value="TonB-dep_OMP_SusC/RagA_CS"/>
</dbReference>
<dbReference type="Gene3D" id="2.60.40.1120">
    <property type="entry name" value="Carboxypeptidase-like, regulatory domain"/>
    <property type="match status" value="1"/>
</dbReference>
<keyword evidence="5 7" id="KW-0472">Membrane</keyword>
<name>A0ABZ0TLA3_9SPHI</name>
<dbReference type="InterPro" id="IPR008969">
    <property type="entry name" value="CarboxyPept-like_regulatory"/>
</dbReference>
<reference evidence="10 11" key="1">
    <citation type="submission" date="2023-11" db="EMBL/GenBank/DDBJ databases">
        <title>Analysis of the Genomes of Mucilaginibacter gossypii cycad 4 and M. sabulilitoris SNA2: microbes with the potential for plant growth promotion.</title>
        <authorList>
            <person name="Hirsch A.M."/>
            <person name="Humm E."/>
            <person name="Rubbi M."/>
            <person name="Del Vecchio G."/>
            <person name="Ha S.M."/>
            <person name="Pellegrini M."/>
            <person name="Gunsalus R.P."/>
        </authorList>
    </citation>
    <scope>NUCLEOTIDE SEQUENCE [LARGE SCALE GENOMIC DNA]</scope>
    <source>
        <strain evidence="10 11">SNA2</strain>
    </source>
</reference>
<keyword evidence="3 7" id="KW-1134">Transmembrane beta strand</keyword>
<dbReference type="SUPFAM" id="SSF49464">
    <property type="entry name" value="Carboxypeptidase regulatory domain-like"/>
    <property type="match status" value="1"/>
</dbReference>
<dbReference type="InterPro" id="IPR002105">
    <property type="entry name" value="Dockerin_1_rpt"/>
</dbReference>
<keyword evidence="11" id="KW-1185">Reference proteome</keyword>